<dbReference type="PANTHER" id="PTHR31223">
    <property type="entry name" value="LOG FAMILY PROTEIN YJL055W"/>
    <property type="match status" value="1"/>
</dbReference>
<dbReference type="PANTHER" id="PTHR31223:SF70">
    <property type="entry name" value="LOG FAMILY PROTEIN YJL055W"/>
    <property type="match status" value="1"/>
</dbReference>
<dbReference type="SUPFAM" id="SSF102405">
    <property type="entry name" value="MCP/YpsA-like"/>
    <property type="match status" value="1"/>
</dbReference>
<name>A0A934IMS8_9HYPH</name>
<dbReference type="InterPro" id="IPR005269">
    <property type="entry name" value="LOG"/>
</dbReference>
<protein>
    <recommendedName>
        <fullName evidence="3">Cytokinin riboside 5'-monophosphate phosphoribohydrolase</fullName>
        <ecNumber evidence="3">3.2.2.n1</ecNumber>
    </recommendedName>
</protein>
<keyword evidence="3" id="KW-0203">Cytokinin biosynthesis</keyword>
<dbReference type="AlphaFoldDB" id="A0A934IMS8"/>
<dbReference type="EMBL" id="JAEKJA010000002">
    <property type="protein sequence ID" value="MBJ3774765.1"/>
    <property type="molecule type" value="Genomic_DNA"/>
</dbReference>
<evidence type="ECO:0000313" key="4">
    <source>
        <dbReference type="EMBL" id="MBJ3774765.1"/>
    </source>
</evidence>
<evidence type="ECO:0000313" key="5">
    <source>
        <dbReference type="Proteomes" id="UP000609531"/>
    </source>
</evidence>
<proteinExistence type="inferred from homology"/>
<keyword evidence="5" id="KW-1185">Reference proteome</keyword>
<evidence type="ECO:0000256" key="2">
    <source>
        <dbReference type="ARBA" id="ARBA00006763"/>
    </source>
</evidence>
<evidence type="ECO:0000256" key="3">
    <source>
        <dbReference type="RuleBase" id="RU363015"/>
    </source>
</evidence>
<dbReference type="NCBIfam" id="TIGR00730">
    <property type="entry name" value="Rossman fold protein, TIGR00730 family"/>
    <property type="match status" value="1"/>
</dbReference>
<comment type="caution">
    <text evidence="4">The sequence shown here is derived from an EMBL/GenBank/DDBJ whole genome shotgun (WGS) entry which is preliminary data.</text>
</comment>
<dbReference type="Proteomes" id="UP000609531">
    <property type="component" value="Unassembled WGS sequence"/>
</dbReference>
<sequence>MDTLRSVCVYCGSATGTDPAFSEAADALGTAIAEAGITLVYGGGSIGLMGQIARRVLNCGGEVVGVIPQFLHDREVMLREVSSLVVTEDMHQRKKLMFDRSDGFIALPGGIGTLEEVVEMMTWSQLGRHDKPILLANVSNFWDPLRELIDHMTTYGFIRPGWDVTYDVVDDIAEVVPRLIARHTALQEERTPQEAMLNRL</sequence>
<keyword evidence="3" id="KW-0378">Hydrolase</keyword>
<evidence type="ECO:0000256" key="1">
    <source>
        <dbReference type="ARBA" id="ARBA00000274"/>
    </source>
</evidence>
<reference evidence="4" key="1">
    <citation type="submission" date="2020-12" db="EMBL/GenBank/DDBJ databases">
        <title>Bacterial taxonomy.</title>
        <authorList>
            <person name="Pan X."/>
        </authorList>
    </citation>
    <scope>NUCLEOTIDE SEQUENCE</scope>
    <source>
        <strain evidence="4">B2012</strain>
    </source>
</reference>
<dbReference type="RefSeq" id="WP_198880663.1">
    <property type="nucleotide sequence ID" value="NZ_JAEKJA010000002.1"/>
</dbReference>
<accession>A0A934IMS8</accession>
<comment type="similarity">
    <text evidence="2 3">Belongs to the LOG family.</text>
</comment>
<organism evidence="4 5">
    <name type="scientific">Acuticoccus mangrovi</name>
    <dbReference type="NCBI Taxonomy" id="2796142"/>
    <lineage>
        <taxon>Bacteria</taxon>
        <taxon>Pseudomonadati</taxon>
        <taxon>Pseudomonadota</taxon>
        <taxon>Alphaproteobacteria</taxon>
        <taxon>Hyphomicrobiales</taxon>
        <taxon>Amorphaceae</taxon>
        <taxon>Acuticoccus</taxon>
    </lineage>
</organism>
<dbReference type="Gene3D" id="3.40.50.450">
    <property type="match status" value="1"/>
</dbReference>
<dbReference type="GO" id="GO:0009691">
    <property type="term" value="P:cytokinin biosynthetic process"/>
    <property type="evidence" value="ECO:0007669"/>
    <property type="project" value="UniProtKB-UniRule"/>
</dbReference>
<dbReference type="Pfam" id="PF03641">
    <property type="entry name" value="Lysine_decarbox"/>
    <property type="match status" value="1"/>
</dbReference>
<dbReference type="InterPro" id="IPR031100">
    <property type="entry name" value="LOG_fam"/>
</dbReference>
<gene>
    <name evidence="4" type="ORF">JCR33_03655</name>
</gene>
<dbReference type="GO" id="GO:0008714">
    <property type="term" value="F:AMP nucleosidase activity"/>
    <property type="evidence" value="ECO:0007669"/>
    <property type="project" value="UniProtKB-EC"/>
</dbReference>
<comment type="catalytic activity">
    <reaction evidence="1">
        <text>AMP + H2O = D-ribose 5-phosphate + adenine</text>
        <dbReference type="Rhea" id="RHEA:20129"/>
        <dbReference type="ChEBI" id="CHEBI:15377"/>
        <dbReference type="ChEBI" id="CHEBI:16708"/>
        <dbReference type="ChEBI" id="CHEBI:78346"/>
        <dbReference type="ChEBI" id="CHEBI:456215"/>
        <dbReference type="EC" id="3.2.2.4"/>
    </reaction>
</comment>
<dbReference type="GO" id="GO:0005829">
    <property type="term" value="C:cytosol"/>
    <property type="evidence" value="ECO:0007669"/>
    <property type="project" value="TreeGrafter"/>
</dbReference>
<dbReference type="EC" id="3.2.2.n1" evidence="3"/>